<sequence>MSKLAKQYYGDAGPYPQILTANRNILSDPNKIFPEQKPLIP</sequence>
<dbReference type="RefSeq" id="WP_210399188.1">
    <property type="nucleotide sequence ID" value="NZ_CP011971.1"/>
</dbReference>
<dbReference type="Proteomes" id="UP000070250">
    <property type="component" value="Chromosome"/>
</dbReference>
<dbReference type="InterPro" id="IPR036779">
    <property type="entry name" value="LysM_dom_sf"/>
</dbReference>
<dbReference type="Gene3D" id="3.10.350.10">
    <property type="entry name" value="LysM domain"/>
    <property type="match status" value="1"/>
</dbReference>
<dbReference type="EMBL" id="CP011971">
    <property type="protein sequence ID" value="AMN46619.1"/>
    <property type="molecule type" value="Genomic_DNA"/>
</dbReference>
<gene>
    <name evidence="1" type="ORF">ACG33_05805</name>
</gene>
<organism evidence="1 2">
    <name type="scientific">Steroidobacter denitrificans</name>
    <dbReference type="NCBI Taxonomy" id="465721"/>
    <lineage>
        <taxon>Bacteria</taxon>
        <taxon>Pseudomonadati</taxon>
        <taxon>Pseudomonadota</taxon>
        <taxon>Gammaproteobacteria</taxon>
        <taxon>Steroidobacterales</taxon>
        <taxon>Steroidobacteraceae</taxon>
        <taxon>Steroidobacter</taxon>
    </lineage>
</organism>
<name>A0A127FAQ1_STEDE</name>
<proteinExistence type="predicted"/>
<keyword evidence="2" id="KW-1185">Reference proteome</keyword>
<reference evidence="1 2" key="1">
    <citation type="submission" date="2015-06" db="EMBL/GenBank/DDBJ databases">
        <title>A Comprehensive Approach to Explore the Metabolic and Phylogenetic Diversity of Bacterial Steroid Degradation in the Environment: Testosterone as an Example.</title>
        <authorList>
            <person name="Yang F.-C."/>
            <person name="Chen Y.-L."/>
            <person name="Yu C.-P."/>
            <person name="Tang S.-L."/>
            <person name="Wang P.-H."/>
            <person name="Ismail W."/>
            <person name="Wang C.-H."/>
            <person name="Yang C.-Y."/>
            <person name="Chiang Y.-R."/>
        </authorList>
    </citation>
    <scope>NUCLEOTIDE SEQUENCE [LARGE SCALE GENOMIC DNA]</scope>
    <source>
        <strain evidence="1 2">DSM 18526</strain>
    </source>
</reference>
<dbReference type="KEGG" id="sdf:ACG33_05805"/>
<dbReference type="AlphaFoldDB" id="A0A127FAQ1"/>
<evidence type="ECO:0000313" key="2">
    <source>
        <dbReference type="Proteomes" id="UP000070250"/>
    </source>
</evidence>
<dbReference type="STRING" id="465721.ACG33_05805"/>
<accession>A0A127FAQ1</accession>
<protein>
    <submittedName>
        <fullName evidence="1">Peptidase M23B</fullName>
    </submittedName>
</protein>
<evidence type="ECO:0000313" key="1">
    <source>
        <dbReference type="EMBL" id="AMN46619.1"/>
    </source>
</evidence>